<dbReference type="Proteomes" id="UP000003987">
    <property type="component" value="Unassembled WGS sequence"/>
</dbReference>
<dbReference type="HOGENOM" id="CLU_040783_1_0_9"/>
<reference evidence="5 6" key="1">
    <citation type="submission" date="2009-06" db="EMBL/GenBank/DDBJ databases">
        <title>The Genome Sequence of Lactobacillus coleohominis strain 101-4-CHN.</title>
        <authorList>
            <consortium name="The Broad Institute Genome Sequencing Platform"/>
            <person name="Ward D."/>
            <person name="Young S.K."/>
            <person name="Zeng Q."/>
            <person name="Koehrsen M."/>
            <person name="Alvarado L."/>
            <person name="Berlin A."/>
            <person name="Borenstein D."/>
            <person name="Chen Z."/>
            <person name="Engels R."/>
            <person name="Freedman E."/>
            <person name="Gellesch M."/>
            <person name="Goldberg J."/>
            <person name="Griggs A."/>
            <person name="Gujja S."/>
            <person name="Heiman D."/>
            <person name="Hepburn T."/>
            <person name="Howarth C."/>
            <person name="Jen D."/>
            <person name="Larson L."/>
            <person name="Lewis B."/>
            <person name="Mehta T."/>
            <person name="Park D."/>
            <person name="Pearson M."/>
            <person name="Roberts A."/>
            <person name="Saif S."/>
            <person name="Shea T."/>
            <person name="Shenoy N."/>
            <person name="Sisk P."/>
            <person name="Stolte C."/>
            <person name="Sykes S."/>
            <person name="Walk T."/>
            <person name="White J."/>
            <person name="Yandava C."/>
            <person name="Liu Y."/>
            <person name="Xu Q."/>
            <person name="Lander E."/>
            <person name="Nusbaum C."/>
            <person name="Galagan J."/>
            <person name="Birren B."/>
        </authorList>
    </citation>
    <scope>NUCLEOTIDE SEQUENCE [LARGE SCALE GENOMIC DNA]</scope>
    <source>
        <strain evidence="5 6">101-4-CHN</strain>
    </source>
</reference>
<evidence type="ECO:0000256" key="1">
    <source>
        <dbReference type="ARBA" id="ARBA00093462"/>
    </source>
</evidence>
<accession>C7XTH7</accession>
<organism evidence="5 6">
    <name type="scientific">Limosilactobacillus coleohominis 101-4-CHN</name>
    <dbReference type="NCBI Taxonomy" id="575594"/>
    <lineage>
        <taxon>Bacteria</taxon>
        <taxon>Bacillati</taxon>
        <taxon>Bacillota</taxon>
        <taxon>Bacilli</taxon>
        <taxon>Lactobacillales</taxon>
        <taxon>Lactobacillaceae</taxon>
        <taxon>Limosilactobacillus</taxon>
    </lineage>
</organism>
<dbReference type="eggNOG" id="COG3611">
    <property type="taxonomic scope" value="Bacteria"/>
</dbReference>
<dbReference type="OrthoDB" id="2082007at2"/>
<feature type="domain" description="Replicative helicase loading/DNA remodeling protein DnaB N-terminal winged helix" evidence="4">
    <location>
        <begin position="21"/>
        <end position="205"/>
    </location>
</feature>
<evidence type="ECO:0000259" key="3">
    <source>
        <dbReference type="Pfam" id="PF07261"/>
    </source>
</evidence>
<evidence type="ECO:0000313" key="6">
    <source>
        <dbReference type="Proteomes" id="UP000003987"/>
    </source>
</evidence>
<evidence type="ECO:0000313" key="5">
    <source>
        <dbReference type="EMBL" id="EEU31150.1"/>
    </source>
</evidence>
<dbReference type="AlphaFoldDB" id="C7XTH7"/>
<name>C7XTH7_9LACO</name>
<feature type="region of interest" description="Disordered" evidence="2">
    <location>
        <begin position="395"/>
        <end position="444"/>
    </location>
</feature>
<dbReference type="STRING" id="575594.HMPREF0501_00555"/>
<dbReference type="Pfam" id="PF25888">
    <property type="entry name" value="WHD_DnaB"/>
    <property type="match status" value="1"/>
</dbReference>
<dbReference type="InterPro" id="IPR058660">
    <property type="entry name" value="WHD_DnaB"/>
</dbReference>
<evidence type="ECO:0000256" key="2">
    <source>
        <dbReference type="SAM" id="MobiDB-lite"/>
    </source>
</evidence>
<dbReference type="Pfam" id="PF07261">
    <property type="entry name" value="DnaB_2"/>
    <property type="match status" value="1"/>
</dbReference>
<dbReference type="RefSeq" id="WP_006916346.1">
    <property type="nucleotide sequence ID" value="NZ_GG698802.1"/>
</dbReference>
<evidence type="ECO:0000259" key="4">
    <source>
        <dbReference type="Pfam" id="PF25888"/>
    </source>
</evidence>
<sequence>MTNFQLTPKTGYVVSAAPDFANNNEQTFVDYYLPLMSPNALGLFSALQYQLKERPMISDRQPITKLLSQLNVGIRAITEALSQLEAVGLIKTFTRNDELGAVAVFELHPTLTPAAFMKDELLSVQLLEMVGPERFEQLGTAALSYYLDVDGLTNVSHSFFTVFHPDRDYLADDVALKRTQKQIKDATSHRVATNQVPTDGFDLHFVAQQLSGAGADPEIVNQYQKLILVEHRTYGYDELAIARLIEQSIDVVDNQFSVEEFKKRARNASHVSTSAQQESRPSDKPVNELAMTSLPENVQELIRQCESQAPMEFLAQLKHQTNGYVSSAERYTVERLVQQSGLSDGAINLLLWYIIGEQGLATVKANLADAIANNWGRAGVQNSVDAFNEIKRHQAARLQRQRAGRSFHSNGRKGSVKEKLPEWAKKGYQPKTRSASPEQLAESKRLLAELRKNRQKRHQGNGGDH</sequence>
<protein>
    <submittedName>
        <fullName evidence="5">Replication initiation and membrane attachment protein, DnaB/DnaD family</fullName>
    </submittedName>
</protein>
<feature type="domain" description="DnaB/C C-terminal" evidence="3">
    <location>
        <begin position="316"/>
        <end position="383"/>
    </location>
</feature>
<dbReference type="InterPro" id="IPR006343">
    <property type="entry name" value="DnaB/C_C"/>
</dbReference>
<dbReference type="EMBL" id="GG698802">
    <property type="protein sequence ID" value="EEU31150.1"/>
    <property type="molecule type" value="Genomic_DNA"/>
</dbReference>
<comment type="similarity">
    <text evidence="1">Belongs to the DnaB/DnaD family.</text>
</comment>
<proteinExistence type="inferred from homology"/>
<feature type="compositionally biased region" description="Basic and acidic residues" evidence="2">
    <location>
        <begin position="415"/>
        <end position="425"/>
    </location>
</feature>
<feature type="compositionally biased region" description="Basic residues" evidence="2">
    <location>
        <begin position="395"/>
        <end position="405"/>
    </location>
</feature>
<gene>
    <name evidence="5" type="ORF">HMPREF0501_00555</name>
</gene>
<keyword evidence="6" id="KW-1185">Reference proteome</keyword>